<protein>
    <submittedName>
        <fullName evidence="1">Uncharacterized protein</fullName>
    </submittedName>
</protein>
<accession>A0ACB9I7I9</accession>
<evidence type="ECO:0000313" key="1">
    <source>
        <dbReference type="EMBL" id="KAI3803969.1"/>
    </source>
</evidence>
<reference evidence="2" key="1">
    <citation type="journal article" date="2022" name="Mol. Ecol. Resour.">
        <title>The genomes of chicory, endive, great burdock and yacon provide insights into Asteraceae palaeo-polyploidization history and plant inulin production.</title>
        <authorList>
            <person name="Fan W."/>
            <person name="Wang S."/>
            <person name="Wang H."/>
            <person name="Wang A."/>
            <person name="Jiang F."/>
            <person name="Liu H."/>
            <person name="Zhao H."/>
            <person name="Xu D."/>
            <person name="Zhang Y."/>
        </authorList>
    </citation>
    <scope>NUCLEOTIDE SEQUENCE [LARGE SCALE GENOMIC DNA]</scope>
    <source>
        <strain evidence="2">cv. Yunnan</strain>
    </source>
</reference>
<proteinExistence type="predicted"/>
<name>A0ACB9I7I9_9ASTR</name>
<reference evidence="1 2" key="2">
    <citation type="journal article" date="2022" name="Mol. Ecol. Resour.">
        <title>The genomes of chicory, endive, great burdock and yacon provide insights into Asteraceae paleo-polyploidization history and plant inulin production.</title>
        <authorList>
            <person name="Fan W."/>
            <person name="Wang S."/>
            <person name="Wang H."/>
            <person name="Wang A."/>
            <person name="Jiang F."/>
            <person name="Liu H."/>
            <person name="Zhao H."/>
            <person name="Xu D."/>
            <person name="Zhang Y."/>
        </authorList>
    </citation>
    <scope>NUCLEOTIDE SEQUENCE [LARGE SCALE GENOMIC DNA]</scope>
    <source>
        <strain evidence="2">cv. Yunnan</strain>
        <tissue evidence="1">Leaves</tissue>
    </source>
</reference>
<keyword evidence="2" id="KW-1185">Reference proteome</keyword>
<dbReference type="Proteomes" id="UP001056120">
    <property type="component" value="Linkage Group LG10"/>
</dbReference>
<gene>
    <name evidence="1" type="ORF">L1987_32135</name>
</gene>
<comment type="caution">
    <text evidence="1">The sequence shown here is derived from an EMBL/GenBank/DDBJ whole genome shotgun (WGS) entry which is preliminary data.</text>
</comment>
<evidence type="ECO:0000313" key="2">
    <source>
        <dbReference type="Proteomes" id="UP001056120"/>
    </source>
</evidence>
<sequence>MWWVKKSLPTESRMDIEQILKSKLETINEESEVMDDTCMVCVTKRRCSVMMKENKFYKKVAMGGGFRPHISLKLKDSYLMFMSVLRASVYDFLAIHFTNWI</sequence>
<organism evidence="1 2">
    <name type="scientific">Smallanthus sonchifolius</name>
    <dbReference type="NCBI Taxonomy" id="185202"/>
    <lineage>
        <taxon>Eukaryota</taxon>
        <taxon>Viridiplantae</taxon>
        <taxon>Streptophyta</taxon>
        <taxon>Embryophyta</taxon>
        <taxon>Tracheophyta</taxon>
        <taxon>Spermatophyta</taxon>
        <taxon>Magnoliopsida</taxon>
        <taxon>eudicotyledons</taxon>
        <taxon>Gunneridae</taxon>
        <taxon>Pentapetalae</taxon>
        <taxon>asterids</taxon>
        <taxon>campanulids</taxon>
        <taxon>Asterales</taxon>
        <taxon>Asteraceae</taxon>
        <taxon>Asteroideae</taxon>
        <taxon>Heliantheae alliance</taxon>
        <taxon>Millerieae</taxon>
        <taxon>Smallanthus</taxon>
    </lineage>
</organism>
<dbReference type="EMBL" id="CM042027">
    <property type="protein sequence ID" value="KAI3803969.1"/>
    <property type="molecule type" value="Genomic_DNA"/>
</dbReference>